<feature type="domain" description="Peptidase S1" evidence="7">
    <location>
        <begin position="25"/>
        <end position="266"/>
    </location>
</feature>
<dbReference type="InterPro" id="IPR050430">
    <property type="entry name" value="Peptidase_S1"/>
</dbReference>
<dbReference type="InterPro" id="IPR001254">
    <property type="entry name" value="Trypsin_dom"/>
</dbReference>
<feature type="chain" id="PRO_5044845913" description="Peptidase S1 domain-containing protein" evidence="6">
    <location>
        <begin position="20"/>
        <end position="295"/>
    </location>
</feature>
<dbReference type="PROSITE" id="PS50240">
    <property type="entry name" value="TRYPSIN_DOM"/>
    <property type="match status" value="1"/>
</dbReference>
<organism evidence="8 9">
    <name type="scientific">Cryptolaemus montrouzieri</name>
    <dbReference type="NCBI Taxonomy" id="559131"/>
    <lineage>
        <taxon>Eukaryota</taxon>
        <taxon>Metazoa</taxon>
        <taxon>Ecdysozoa</taxon>
        <taxon>Arthropoda</taxon>
        <taxon>Hexapoda</taxon>
        <taxon>Insecta</taxon>
        <taxon>Pterygota</taxon>
        <taxon>Neoptera</taxon>
        <taxon>Endopterygota</taxon>
        <taxon>Coleoptera</taxon>
        <taxon>Polyphaga</taxon>
        <taxon>Cucujiformia</taxon>
        <taxon>Coccinelloidea</taxon>
        <taxon>Coccinellidae</taxon>
        <taxon>Scymninae</taxon>
        <taxon>Scymnini</taxon>
        <taxon>Cryptolaemus</taxon>
    </lineage>
</organism>
<keyword evidence="4" id="KW-0720">Serine protease</keyword>
<dbReference type="PROSITE" id="PS00134">
    <property type="entry name" value="TRYPSIN_HIS"/>
    <property type="match status" value="1"/>
</dbReference>
<keyword evidence="9" id="KW-1185">Reference proteome</keyword>
<dbReference type="SMART" id="SM00020">
    <property type="entry name" value="Tryp_SPc"/>
    <property type="match status" value="1"/>
</dbReference>
<reference evidence="8 9" key="1">
    <citation type="journal article" date="2021" name="BMC Biol.">
        <title>Horizontally acquired antibacterial genes associated with adaptive radiation of ladybird beetles.</title>
        <authorList>
            <person name="Li H.S."/>
            <person name="Tang X.F."/>
            <person name="Huang Y.H."/>
            <person name="Xu Z.Y."/>
            <person name="Chen M.L."/>
            <person name="Du X.Y."/>
            <person name="Qiu B.Y."/>
            <person name="Chen P.T."/>
            <person name="Zhang W."/>
            <person name="Slipinski A."/>
            <person name="Escalona H.E."/>
            <person name="Waterhouse R.M."/>
            <person name="Zwick A."/>
            <person name="Pang H."/>
        </authorList>
    </citation>
    <scope>NUCLEOTIDE SEQUENCE [LARGE SCALE GENOMIC DNA]</scope>
    <source>
        <strain evidence="8">SYSU2018</strain>
    </source>
</reference>
<keyword evidence="3" id="KW-0378">Hydrolase</keyword>
<dbReference type="InterPro" id="IPR043504">
    <property type="entry name" value="Peptidase_S1_PA_chymotrypsin"/>
</dbReference>
<dbReference type="Proteomes" id="UP001516400">
    <property type="component" value="Unassembled WGS sequence"/>
</dbReference>
<evidence type="ECO:0000259" key="7">
    <source>
        <dbReference type="PROSITE" id="PS50240"/>
    </source>
</evidence>
<gene>
    <name evidence="8" type="ORF">HHI36_002010</name>
</gene>
<dbReference type="InterPro" id="IPR018114">
    <property type="entry name" value="TRYPSIN_HIS"/>
</dbReference>
<accession>A0ABD2P969</accession>
<dbReference type="CDD" id="cd00190">
    <property type="entry name" value="Tryp_SPc"/>
    <property type="match status" value="1"/>
</dbReference>
<dbReference type="Pfam" id="PF00089">
    <property type="entry name" value="Trypsin"/>
    <property type="match status" value="1"/>
</dbReference>
<evidence type="ECO:0000256" key="3">
    <source>
        <dbReference type="ARBA" id="ARBA00022801"/>
    </source>
</evidence>
<dbReference type="InterPro" id="IPR001314">
    <property type="entry name" value="Peptidase_S1A"/>
</dbReference>
<evidence type="ECO:0000313" key="8">
    <source>
        <dbReference type="EMBL" id="KAL3287542.1"/>
    </source>
</evidence>
<dbReference type="PRINTS" id="PR00722">
    <property type="entry name" value="CHYMOTRYPSIN"/>
</dbReference>
<dbReference type="FunFam" id="2.40.10.10:FF:000068">
    <property type="entry name" value="transmembrane protease serine 2"/>
    <property type="match status" value="1"/>
</dbReference>
<protein>
    <recommendedName>
        <fullName evidence="7">Peptidase S1 domain-containing protein</fullName>
    </recommendedName>
</protein>
<name>A0ABD2P969_9CUCU</name>
<keyword evidence="5" id="KW-1015">Disulfide bond</keyword>
<keyword evidence="6" id="KW-0732">Signal</keyword>
<evidence type="ECO:0000256" key="6">
    <source>
        <dbReference type="SAM" id="SignalP"/>
    </source>
</evidence>
<dbReference type="InterPro" id="IPR009003">
    <property type="entry name" value="Peptidase_S1_PA"/>
</dbReference>
<dbReference type="Gene3D" id="2.40.10.10">
    <property type="entry name" value="Trypsin-like serine proteases"/>
    <property type="match status" value="1"/>
</dbReference>
<evidence type="ECO:0000256" key="1">
    <source>
        <dbReference type="ARBA" id="ARBA00007664"/>
    </source>
</evidence>
<dbReference type="GO" id="GO:0008236">
    <property type="term" value="F:serine-type peptidase activity"/>
    <property type="evidence" value="ECO:0007669"/>
    <property type="project" value="UniProtKB-KW"/>
</dbReference>
<feature type="signal peptide" evidence="6">
    <location>
        <begin position="1"/>
        <end position="19"/>
    </location>
</feature>
<dbReference type="AlphaFoldDB" id="A0ABD2P969"/>
<dbReference type="GO" id="GO:0006508">
    <property type="term" value="P:proteolysis"/>
    <property type="evidence" value="ECO:0007669"/>
    <property type="project" value="UniProtKB-KW"/>
</dbReference>
<comment type="similarity">
    <text evidence="1">Belongs to the peptidase S1 family.</text>
</comment>
<evidence type="ECO:0000256" key="5">
    <source>
        <dbReference type="ARBA" id="ARBA00023157"/>
    </source>
</evidence>
<evidence type="ECO:0000256" key="2">
    <source>
        <dbReference type="ARBA" id="ARBA00022670"/>
    </source>
</evidence>
<evidence type="ECO:0000256" key="4">
    <source>
        <dbReference type="ARBA" id="ARBA00022825"/>
    </source>
</evidence>
<dbReference type="EMBL" id="JABFTP020000185">
    <property type="protein sequence ID" value="KAL3287542.1"/>
    <property type="molecule type" value="Genomic_DNA"/>
</dbReference>
<dbReference type="SUPFAM" id="SSF50494">
    <property type="entry name" value="Trypsin-like serine proteases"/>
    <property type="match status" value="1"/>
</dbReference>
<proteinExistence type="inferred from homology"/>
<dbReference type="PANTHER" id="PTHR24276">
    <property type="entry name" value="POLYSERASE-RELATED"/>
    <property type="match status" value="1"/>
</dbReference>
<keyword evidence="2" id="KW-0645">Protease</keyword>
<sequence>MHEFLVILIIHSVFSTNDSFKNDTEVNSNKTEVSSCSTNNYPFMISIRETKRFRRHLCGGTLITRDLVLTAAHCIDLDNFHPKKFIAVLFTSSFKVNGDEQKNVRAFYTHPKYKENPLEYDVGLVKLKHPFFRKLSVVKMPPKKLHGDLNEICQNVLALGWGVQELWNPWNKTQDTAADVFDGSLRCAYMPVLYNLTCIEGKDDVNFCTIFKDEGKDSCIRDTGGPLLCKDIQYGIMLHALCGVKEKPAVHLRVDRILDFIQDVTVKSRSDFPQLSDFLFPILLIIQFGSSVNRT</sequence>
<dbReference type="PANTHER" id="PTHR24276:SF98">
    <property type="entry name" value="FI18310P1-RELATED"/>
    <property type="match status" value="1"/>
</dbReference>
<comment type="caution">
    <text evidence="8">The sequence shown here is derived from an EMBL/GenBank/DDBJ whole genome shotgun (WGS) entry which is preliminary data.</text>
</comment>
<evidence type="ECO:0000313" key="9">
    <source>
        <dbReference type="Proteomes" id="UP001516400"/>
    </source>
</evidence>